<keyword evidence="3" id="KW-1185">Reference proteome</keyword>
<dbReference type="InParanoid" id="A0A2P5EU64"/>
<sequence>MDVNFKYTGWFPLRDKFAYEEYIREIPGQPALPDEVSPSNRIECLRRQRANRERNTSLPLLSLTRPYPFRPLHPTRANESDPLPPRSLCPR</sequence>
<evidence type="ECO:0000256" key="1">
    <source>
        <dbReference type="SAM" id="MobiDB-lite"/>
    </source>
</evidence>
<accession>A0A2P5EU64</accession>
<proteinExistence type="predicted"/>
<comment type="caution">
    <text evidence="2">The sequence shown here is derived from an EMBL/GenBank/DDBJ whole genome shotgun (WGS) entry which is preliminary data.</text>
</comment>
<feature type="compositionally biased region" description="Basic and acidic residues" evidence="1">
    <location>
        <begin position="46"/>
        <end position="55"/>
    </location>
</feature>
<reference evidence="3" key="1">
    <citation type="submission" date="2016-06" db="EMBL/GenBank/DDBJ databases">
        <title>Parallel loss of symbiosis genes in relatives of nitrogen-fixing non-legume Parasponia.</title>
        <authorList>
            <person name="Van Velzen R."/>
            <person name="Holmer R."/>
            <person name="Bu F."/>
            <person name="Rutten L."/>
            <person name="Van Zeijl A."/>
            <person name="Liu W."/>
            <person name="Santuari L."/>
            <person name="Cao Q."/>
            <person name="Sharma T."/>
            <person name="Shen D."/>
            <person name="Roswanjaya Y."/>
            <person name="Wardhani T."/>
            <person name="Kalhor M.S."/>
            <person name="Jansen J."/>
            <person name="Van den Hoogen J."/>
            <person name="Gungor B."/>
            <person name="Hartog M."/>
            <person name="Hontelez J."/>
            <person name="Verver J."/>
            <person name="Yang W.-C."/>
            <person name="Schijlen E."/>
            <person name="Repin R."/>
            <person name="Schilthuizen M."/>
            <person name="Schranz E."/>
            <person name="Heidstra R."/>
            <person name="Miyata K."/>
            <person name="Fedorova E."/>
            <person name="Kohlen W."/>
            <person name="Bisseling T."/>
            <person name="Smit S."/>
            <person name="Geurts R."/>
        </authorList>
    </citation>
    <scope>NUCLEOTIDE SEQUENCE [LARGE SCALE GENOMIC DNA]</scope>
    <source>
        <strain evidence="3">cv. RG33-2</strain>
    </source>
</reference>
<dbReference type="AlphaFoldDB" id="A0A2P5EU64"/>
<feature type="compositionally biased region" description="Pro residues" evidence="1">
    <location>
        <begin position="82"/>
        <end position="91"/>
    </location>
</feature>
<name>A0A2P5EU64_TREOI</name>
<dbReference type="Proteomes" id="UP000237000">
    <property type="component" value="Unassembled WGS sequence"/>
</dbReference>
<dbReference type="EMBL" id="JXTC01000098">
    <property type="protein sequence ID" value="PON89082.1"/>
    <property type="molecule type" value="Genomic_DNA"/>
</dbReference>
<evidence type="ECO:0000313" key="3">
    <source>
        <dbReference type="Proteomes" id="UP000237000"/>
    </source>
</evidence>
<gene>
    <name evidence="2" type="ORF">TorRG33x02_151570</name>
</gene>
<feature type="region of interest" description="Disordered" evidence="1">
    <location>
        <begin position="46"/>
        <end position="91"/>
    </location>
</feature>
<protein>
    <submittedName>
        <fullName evidence="2">Uncharacterized protein</fullName>
    </submittedName>
</protein>
<organism evidence="2 3">
    <name type="scientific">Trema orientale</name>
    <name type="common">Charcoal tree</name>
    <name type="synonym">Celtis orientalis</name>
    <dbReference type="NCBI Taxonomy" id="63057"/>
    <lineage>
        <taxon>Eukaryota</taxon>
        <taxon>Viridiplantae</taxon>
        <taxon>Streptophyta</taxon>
        <taxon>Embryophyta</taxon>
        <taxon>Tracheophyta</taxon>
        <taxon>Spermatophyta</taxon>
        <taxon>Magnoliopsida</taxon>
        <taxon>eudicotyledons</taxon>
        <taxon>Gunneridae</taxon>
        <taxon>Pentapetalae</taxon>
        <taxon>rosids</taxon>
        <taxon>fabids</taxon>
        <taxon>Rosales</taxon>
        <taxon>Cannabaceae</taxon>
        <taxon>Trema</taxon>
    </lineage>
</organism>
<evidence type="ECO:0000313" key="2">
    <source>
        <dbReference type="EMBL" id="PON89082.1"/>
    </source>
</evidence>